<dbReference type="Proteomes" id="UP000199289">
    <property type="component" value="Unassembled WGS sequence"/>
</dbReference>
<sequence>MASLRPPFDSPAEPPVNYIRLVSVARPMVDIIGHVGMALIWLAVGWFLYAERAALGFVALGAPFGLLPDIDLWLSRAFPTVHHHGITHTILFVSVAAVAIGAILGKWVVPWLEAHYVPASEIGNRYAYAIGAVWVATLSHLFADMLSAPDIAQPIEPFWPVVGQAVGLDVFYYNSPLVNWGLFVAGLVLTAVLWWWDDDARAVAEA</sequence>
<gene>
    <name evidence="2" type="ORF">SAMN05216278_0559</name>
</gene>
<dbReference type="EMBL" id="FNKQ01000001">
    <property type="protein sequence ID" value="SDQ12984.1"/>
    <property type="molecule type" value="Genomic_DNA"/>
</dbReference>
<organism evidence="2 3">
    <name type="scientific">Halopelagius longus</name>
    <dbReference type="NCBI Taxonomy" id="1236180"/>
    <lineage>
        <taxon>Archaea</taxon>
        <taxon>Methanobacteriati</taxon>
        <taxon>Methanobacteriota</taxon>
        <taxon>Stenosarchaea group</taxon>
        <taxon>Halobacteria</taxon>
        <taxon>Halobacteriales</taxon>
        <taxon>Haloferacaceae</taxon>
    </lineage>
</organism>
<accession>A0A1H0YCQ4</accession>
<dbReference type="GO" id="GO:0016787">
    <property type="term" value="F:hydrolase activity"/>
    <property type="evidence" value="ECO:0007669"/>
    <property type="project" value="UniProtKB-KW"/>
</dbReference>
<evidence type="ECO:0000313" key="3">
    <source>
        <dbReference type="Proteomes" id="UP000199289"/>
    </source>
</evidence>
<reference evidence="3" key="1">
    <citation type="submission" date="2016-10" db="EMBL/GenBank/DDBJ databases">
        <authorList>
            <person name="Varghese N."/>
            <person name="Submissions S."/>
        </authorList>
    </citation>
    <scope>NUCLEOTIDE SEQUENCE [LARGE SCALE GENOMIC DNA]</scope>
    <source>
        <strain evidence="3">CGMCC 1.12397</strain>
    </source>
</reference>
<feature type="transmembrane region" description="Helical" evidence="1">
    <location>
        <begin position="28"/>
        <end position="49"/>
    </location>
</feature>
<protein>
    <submittedName>
        <fullName evidence="2">LexA-binding, inner membrane-associated putative hydrolase</fullName>
    </submittedName>
</protein>
<keyword evidence="1" id="KW-1133">Transmembrane helix</keyword>
<feature type="transmembrane region" description="Helical" evidence="1">
    <location>
        <begin position="86"/>
        <end position="105"/>
    </location>
</feature>
<feature type="transmembrane region" description="Helical" evidence="1">
    <location>
        <begin position="125"/>
        <end position="143"/>
    </location>
</feature>
<proteinExistence type="predicted"/>
<keyword evidence="1" id="KW-0812">Transmembrane</keyword>
<dbReference type="RefSeq" id="WP_245698657.1">
    <property type="nucleotide sequence ID" value="NZ_FNKQ01000001.1"/>
</dbReference>
<evidence type="ECO:0000256" key="1">
    <source>
        <dbReference type="SAM" id="Phobius"/>
    </source>
</evidence>
<name>A0A1H0YCQ4_9EURY</name>
<feature type="transmembrane region" description="Helical" evidence="1">
    <location>
        <begin position="177"/>
        <end position="196"/>
    </location>
</feature>
<dbReference type="AlphaFoldDB" id="A0A1H0YCQ4"/>
<evidence type="ECO:0000313" key="2">
    <source>
        <dbReference type="EMBL" id="SDQ12984.1"/>
    </source>
</evidence>
<dbReference type="InterPro" id="IPR007404">
    <property type="entry name" value="YdjM-like"/>
</dbReference>
<keyword evidence="2" id="KW-0378">Hydrolase</keyword>
<feature type="transmembrane region" description="Helical" evidence="1">
    <location>
        <begin position="55"/>
        <end position="74"/>
    </location>
</feature>
<keyword evidence="1" id="KW-0472">Membrane</keyword>
<dbReference type="Pfam" id="PF04307">
    <property type="entry name" value="YdjM"/>
    <property type="match status" value="1"/>
</dbReference>